<evidence type="ECO:0000256" key="1">
    <source>
        <dbReference type="SAM" id="MobiDB-lite"/>
    </source>
</evidence>
<sequence>MPSHRPVQALCETLKRRWGSGLGTEIASLVTSCLALFRLTKDLKVEHEQLVGALQKWLDEHPIPPEGRNSCPFKDKDGKQAI</sequence>
<evidence type="ECO:0000313" key="3">
    <source>
        <dbReference type="Proteomes" id="UP000053820"/>
    </source>
</evidence>
<dbReference type="HOGENOM" id="CLU_2558575_0_0_1"/>
<name>A0A0C9W8N4_9AGAM</name>
<dbReference type="Proteomes" id="UP000053820">
    <property type="component" value="Unassembled WGS sequence"/>
</dbReference>
<gene>
    <name evidence="2" type="ORF">HYDPIDRAFT_118521</name>
</gene>
<reference evidence="2 3" key="1">
    <citation type="submission" date="2014-04" db="EMBL/GenBank/DDBJ databases">
        <title>Evolutionary Origins and Diversification of the Mycorrhizal Mutualists.</title>
        <authorList>
            <consortium name="DOE Joint Genome Institute"/>
            <consortium name="Mycorrhizal Genomics Consortium"/>
            <person name="Kohler A."/>
            <person name="Kuo A."/>
            <person name="Nagy L.G."/>
            <person name="Floudas D."/>
            <person name="Copeland A."/>
            <person name="Barry K.W."/>
            <person name="Cichocki N."/>
            <person name="Veneault-Fourrey C."/>
            <person name="LaButti K."/>
            <person name="Lindquist E.A."/>
            <person name="Lipzen A."/>
            <person name="Lundell T."/>
            <person name="Morin E."/>
            <person name="Murat C."/>
            <person name="Riley R."/>
            <person name="Ohm R."/>
            <person name="Sun H."/>
            <person name="Tunlid A."/>
            <person name="Henrissat B."/>
            <person name="Grigoriev I.V."/>
            <person name="Hibbett D.S."/>
            <person name="Martin F."/>
        </authorList>
    </citation>
    <scope>NUCLEOTIDE SEQUENCE [LARGE SCALE GENOMIC DNA]</scope>
    <source>
        <strain evidence="2 3">MD-312</strain>
    </source>
</reference>
<dbReference type="EMBL" id="KN839888">
    <property type="protein sequence ID" value="KIJ59426.1"/>
    <property type="molecule type" value="Genomic_DNA"/>
</dbReference>
<organism evidence="2 3">
    <name type="scientific">Hydnomerulius pinastri MD-312</name>
    <dbReference type="NCBI Taxonomy" id="994086"/>
    <lineage>
        <taxon>Eukaryota</taxon>
        <taxon>Fungi</taxon>
        <taxon>Dikarya</taxon>
        <taxon>Basidiomycota</taxon>
        <taxon>Agaricomycotina</taxon>
        <taxon>Agaricomycetes</taxon>
        <taxon>Agaricomycetidae</taxon>
        <taxon>Boletales</taxon>
        <taxon>Boletales incertae sedis</taxon>
        <taxon>Leucogyrophana</taxon>
    </lineage>
</organism>
<feature type="compositionally biased region" description="Basic and acidic residues" evidence="1">
    <location>
        <begin position="73"/>
        <end position="82"/>
    </location>
</feature>
<keyword evidence="3" id="KW-1185">Reference proteome</keyword>
<dbReference type="AlphaFoldDB" id="A0A0C9W8N4"/>
<evidence type="ECO:0000313" key="2">
    <source>
        <dbReference type="EMBL" id="KIJ59426.1"/>
    </source>
</evidence>
<accession>A0A0C9W8N4</accession>
<proteinExistence type="predicted"/>
<feature type="region of interest" description="Disordered" evidence="1">
    <location>
        <begin position="62"/>
        <end position="82"/>
    </location>
</feature>
<protein>
    <submittedName>
        <fullName evidence="2">Uncharacterized protein</fullName>
    </submittedName>
</protein>